<evidence type="ECO:0000313" key="5">
    <source>
        <dbReference type="EMBL" id="MDR6705235.1"/>
    </source>
</evidence>
<dbReference type="Pfam" id="PF07992">
    <property type="entry name" value="Pyr_redox_2"/>
    <property type="match status" value="1"/>
</dbReference>
<dbReference type="Proteomes" id="UP001265315">
    <property type="component" value="Unassembled WGS sequence"/>
</dbReference>
<dbReference type="InterPro" id="IPR023753">
    <property type="entry name" value="FAD/NAD-binding_dom"/>
</dbReference>
<dbReference type="InterPro" id="IPR036188">
    <property type="entry name" value="FAD/NAD-bd_sf"/>
</dbReference>
<evidence type="ECO:0000313" key="6">
    <source>
        <dbReference type="Proteomes" id="UP001265315"/>
    </source>
</evidence>
<dbReference type="PRINTS" id="PR00368">
    <property type="entry name" value="FADPNR"/>
</dbReference>
<feature type="domain" description="FAD/NAD(P)-binding" evidence="4">
    <location>
        <begin position="104"/>
        <end position="417"/>
    </location>
</feature>
<dbReference type="PRINTS" id="PR00469">
    <property type="entry name" value="PNDRDTASEII"/>
</dbReference>
<reference evidence="5" key="1">
    <citation type="submission" date="2023-07" db="EMBL/GenBank/DDBJ databases">
        <title>Sorghum-associated microbial communities from plants grown in Nebraska, USA.</title>
        <authorList>
            <person name="Schachtman D."/>
        </authorList>
    </citation>
    <scope>NUCLEOTIDE SEQUENCE</scope>
    <source>
        <strain evidence="5">1457</strain>
    </source>
</reference>
<dbReference type="InterPro" id="IPR050097">
    <property type="entry name" value="Ferredoxin-NADP_redctase_2"/>
</dbReference>
<keyword evidence="2" id="KW-0285">Flavoprotein</keyword>
<dbReference type="SUPFAM" id="SSF51905">
    <property type="entry name" value="FAD/NAD(P)-binding domain"/>
    <property type="match status" value="1"/>
</dbReference>
<evidence type="ECO:0000256" key="3">
    <source>
        <dbReference type="ARBA" id="ARBA00023002"/>
    </source>
</evidence>
<evidence type="ECO:0000256" key="1">
    <source>
        <dbReference type="ARBA" id="ARBA00018719"/>
    </source>
</evidence>
<dbReference type="GO" id="GO:0016491">
    <property type="term" value="F:oxidoreductase activity"/>
    <property type="evidence" value="ECO:0007669"/>
    <property type="project" value="UniProtKB-KW"/>
</dbReference>
<gene>
    <name evidence="5" type="ORF">J2W61_005110</name>
</gene>
<name>A0AAW8M1N7_AGRTU</name>
<organism evidence="5 6">
    <name type="scientific">Agrobacterium tumefaciens</name>
    <dbReference type="NCBI Taxonomy" id="358"/>
    <lineage>
        <taxon>Bacteria</taxon>
        <taxon>Pseudomonadati</taxon>
        <taxon>Pseudomonadota</taxon>
        <taxon>Alphaproteobacteria</taxon>
        <taxon>Hyphomicrobiales</taxon>
        <taxon>Rhizobiaceae</taxon>
        <taxon>Rhizobium/Agrobacterium group</taxon>
        <taxon>Agrobacterium</taxon>
        <taxon>Agrobacterium tumefaciens complex</taxon>
    </lineage>
</organism>
<evidence type="ECO:0000259" key="4">
    <source>
        <dbReference type="Pfam" id="PF07992"/>
    </source>
</evidence>
<dbReference type="AlphaFoldDB" id="A0AAW8M1N7"/>
<accession>A0AAW8M1N7</accession>
<proteinExistence type="predicted"/>
<sequence>MRAYILRRVAYLDAGVGGSILVGTSADPSLMRLQGFLTSNGYPHTVLDAGSDEDGLVLVERLGITAVELPLMICPSGTVLRNPTVGEAATCLGITPELDPEILYDVAIVGAGPAGLATSVYAASEGLRSIVIDQRAIGGQAGSSSRIENYLGFPTGISGAALAGRAFSQALKFGVEVALPLKVRELTAPEISRARSAPISLKLEDGQSIRAKSLVIASGARYRTPEIGGLQRIQDTAVSYWASALEAKLCENSDVALIGGGNSAGQAVVFLAPRVKRLHMIVRRDLSETMSSYLIERIAALPNVEIHLGCELVSVSGDDGPNVSGILQHKKSMQTRACDFGHLFLFAGADPNTSWTGGKIDTDNNGFVLTGRGFDEDVSSFLGRQSFALETSIPNIFAIGDVRAGSTKRVAAAVGEGAAVVSQIHQALKFLDVTV</sequence>
<dbReference type="PANTHER" id="PTHR48105">
    <property type="entry name" value="THIOREDOXIN REDUCTASE 1-RELATED-RELATED"/>
    <property type="match status" value="1"/>
</dbReference>
<dbReference type="EMBL" id="JAVDSW010000008">
    <property type="protein sequence ID" value="MDR6705235.1"/>
    <property type="molecule type" value="Genomic_DNA"/>
</dbReference>
<evidence type="ECO:0000256" key="2">
    <source>
        <dbReference type="ARBA" id="ARBA00022630"/>
    </source>
</evidence>
<comment type="caution">
    <text evidence="5">The sequence shown here is derived from an EMBL/GenBank/DDBJ whole genome shotgun (WGS) entry which is preliminary data.</text>
</comment>
<keyword evidence="3 5" id="KW-0560">Oxidoreductase</keyword>
<dbReference type="Gene3D" id="3.50.50.60">
    <property type="entry name" value="FAD/NAD(P)-binding domain"/>
    <property type="match status" value="2"/>
</dbReference>
<protein>
    <recommendedName>
        <fullName evidence="1">Thioredoxin reductase</fullName>
    </recommendedName>
</protein>